<protein>
    <submittedName>
        <fullName evidence="1">Uncharacterized protein</fullName>
    </submittedName>
</protein>
<dbReference type="EMBL" id="JAGFNK010000484">
    <property type="protein sequence ID" value="KAI9449615.1"/>
    <property type="molecule type" value="Genomic_DNA"/>
</dbReference>
<evidence type="ECO:0000313" key="2">
    <source>
        <dbReference type="Proteomes" id="UP001207468"/>
    </source>
</evidence>
<dbReference type="Proteomes" id="UP001207468">
    <property type="component" value="Unassembled WGS sequence"/>
</dbReference>
<accession>A0ACC0TVA9</accession>
<name>A0ACC0TVA9_9AGAM</name>
<comment type="caution">
    <text evidence="1">The sequence shown here is derived from an EMBL/GenBank/DDBJ whole genome shotgun (WGS) entry which is preliminary data.</text>
</comment>
<organism evidence="1 2">
    <name type="scientific">Russula earlei</name>
    <dbReference type="NCBI Taxonomy" id="71964"/>
    <lineage>
        <taxon>Eukaryota</taxon>
        <taxon>Fungi</taxon>
        <taxon>Dikarya</taxon>
        <taxon>Basidiomycota</taxon>
        <taxon>Agaricomycotina</taxon>
        <taxon>Agaricomycetes</taxon>
        <taxon>Russulales</taxon>
        <taxon>Russulaceae</taxon>
        <taxon>Russula</taxon>
    </lineage>
</organism>
<reference evidence="1" key="1">
    <citation type="submission" date="2021-03" db="EMBL/GenBank/DDBJ databases">
        <title>Evolutionary priming and transition to the ectomycorrhizal habit in an iconic lineage of mushroom-forming fungi: is preadaptation a requirement?</title>
        <authorList>
            <consortium name="DOE Joint Genome Institute"/>
            <person name="Looney B.P."/>
            <person name="Miyauchi S."/>
            <person name="Morin E."/>
            <person name="Drula E."/>
            <person name="Courty P.E."/>
            <person name="Chicoki N."/>
            <person name="Fauchery L."/>
            <person name="Kohler A."/>
            <person name="Kuo A."/>
            <person name="LaButti K."/>
            <person name="Pangilinan J."/>
            <person name="Lipzen A."/>
            <person name="Riley R."/>
            <person name="Andreopoulos W."/>
            <person name="He G."/>
            <person name="Johnson J."/>
            <person name="Barry K.W."/>
            <person name="Grigoriev I.V."/>
            <person name="Nagy L."/>
            <person name="Hibbett D."/>
            <person name="Henrissat B."/>
            <person name="Matheny P.B."/>
            <person name="Labbe J."/>
            <person name="Martin A.F."/>
        </authorList>
    </citation>
    <scope>NUCLEOTIDE SEQUENCE</scope>
    <source>
        <strain evidence="1">BPL698</strain>
    </source>
</reference>
<sequence length="518" mass="53402">MKRIFTLLFSLLAINSFSQTAFTPGNLALFVSMDSVNNTGFKIVEINTTTANQTTAVTHLVDSTGTTPLRSSGSATSTGYLSNSNDGTLLCFAAHATSSASGNVNLNTARSVGTFTMAGALQVQTSYTGGSGNQTRGATTVNNATWFIGDQGGIYTNNATSASPSGNYRSAKAFGGNVFVFTASASAAPVGLVSAATGGTVTSLPGLPVGSSAYTDFAMVSSANNGSYDVLYVISATSSSAGTIEKYSFVGSLATGTWVSNGSYTTGFGGFGLAALVNGSTGANLYVSTGLGATRANSVIKLTDLAGYNTTINISTASNITLYTATSPNSIKGLAFAPKSLALPIALSSFNASLINSTVQLSWNTATEVNAGAFEVERSSDATVFTSIGTVAANNVASSYSYTDYQPLSGVSYYRLKLVDKDGSYKYSNTISINNLATTATRLSVYPNPIINTFTLTHDKAVNGAVIRVITIDGKIIFTQSIATGATQSTVDASKLIKGNYLVVFENNGIRSVTQFIK</sequence>
<evidence type="ECO:0000313" key="1">
    <source>
        <dbReference type="EMBL" id="KAI9449615.1"/>
    </source>
</evidence>
<keyword evidence="2" id="KW-1185">Reference proteome</keyword>
<gene>
    <name evidence="1" type="ORF">F5148DRAFT_1291377</name>
</gene>
<proteinExistence type="predicted"/>